<dbReference type="EMBL" id="GBXM01098773">
    <property type="protein sequence ID" value="JAH09804.1"/>
    <property type="molecule type" value="Transcribed_RNA"/>
</dbReference>
<keyword evidence="1" id="KW-0472">Membrane</keyword>
<protein>
    <submittedName>
        <fullName evidence="2">Uncharacterized protein</fullName>
    </submittedName>
</protein>
<feature type="transmembrane region" description="Helical" evidence="1">
    <location>
        <begin position="6"/>
        <end position="28"/>
    </location>
</feature>
<dbReference type="AlphaFoldDB" id="A0A0E9PZA4"/>
<keyword evidence="1" id="KW-0812">Transmembrane</keyword>
<reference evidence="2" key="1">
    <citation type="submission" date="2014-11" db="EMBL/GenBank/DDBJ databases">
        <authorList>
            <person name="Amaro Gonzalez C."/>
        </authorList>
    </citation>
    <scope>NUCLEOTIDE SEQUENCE</scope>
</reference>
<keyword evidence="1" id="KW-1133">Transmembrane helix</keyword>
<organism evidence="2">
    <name type="scientific">Anguilla anguilla</name>
    <name type="common">European freshwater eel</name>
    <name type="synonym">Muraena anguilla</name>
    <dbReference type="NCBI Taxonomy" id="7936"/>
    <lineage>
        <taxon>Eukaryota</taxon>
        <taxon>Metazoa</taxon>
        <taxon>Chordata</taxon>
        <taxon>Craniata</taxon>
        <taxon>Vertebrata</taxon>
        <taxon>Euteleostomi</taxon>
        <taxon>Actinopterygii</taxon>
        <taxon>Neopterygii</taxon>
        <taxon>Teleostei</taxon>
        <taxon>Anguilliformes</taxon>
        <taxon>Anguillidae</taxon>
        <taxon>Anguilla</taxon>
    </lineage>
</organism>
<evidence type="ECO:0000313" key="2">
    <source>
        <dbReference type="EMBL" id="JAH09804.1"/>
    </source>
</evidence>
<proteinExistence type="predicted"/>
<accession>A0A0E9PZA4</accession>
<evidence type="ECO:0000256" key="1">
    <source>
        <dbReference type="SAM" id="Phobius"/>
    </source>
</evidence>
<reference evidence="2" key="2">
    <citation type="journal article" date="2015" name="Fish Shellfish Immunol.">
        <title>Early steps in the European eel (Anguilla anguilla)-Vibrio vulnificus interaction in the gills: Role of the RtxA13 toxin.</title>
        <authorList>
            <person name="Callol A."/>
            <person name="Pajuelo D."/>
            <person name="Ebbesson L."/>
            <person name="Teles M."/>
            <person name="MacKenzie S."/>
            <person name="Amaro C."/>
        </authorList>
    </citation>
    <scope>NUCLEOTIDE SEQUENCE</scope>
</reference>
<sequence length="39" mass="4475">MVTDGASLWYTATVYFHAVYCLGNAFSIQKSVRLVHRLR</sequence>
<name>A0A0E9PZA4_ANGAN</name>